<dbReference type="InterPro" id="IPR008930">
    <property type="entry name" value="Terpenoid_cyclase/PrenylTrfase"/>
</dbReference>
<dbReference type="RefSeq" id="WP_155701521.1">
    <property type="nucleotide sequence ID" value="NZ_CP034235.1"/>
</dbReference>
<name>A0A6B8RLQ3_9BACL</name>
<accession>A0A6B8RLQ3</accession>
<dbReference type="AlphaFoldDB" id="A0A6B8RLQ3"/>
<organism evidence="1 2">
    <name type="scientific">Paenibacillus psychroresistens</name>
    <dbReference type="NCBI Taxonomy" id="1778678"/>
    <lineage>
        <taxon>Bacteria</taxon>
        <taxon>Bacillati</taxon>
        <taxon>Bacillota</taxon>
        <taxon>Bacilli</taxon>
        <taxon>Bacillales</taxon>
        <taxon>Paenibacillaceae</taxon>
        <taxon>Paenibacillus</taxon>
    </lineage>
</organism>
<keyword evidence="2" id="KW-1185">Reference proteome</keyword>
<proteinExistence type="predicted"/>
<protein>
    <submittedName>
        <fullName evidence="1">Uncharacterized protein</fullName>
    </submittedName>
</protein>
<sequence>MVKLSHGKYLSARKYLLHNARDIDKAMFNYLFENGNSHEVLTALKCYQNEDKGFGNALEPDLRCKESSSLATTFALQYLSLIPTDDKLELVSECFEYLQNTFDAKNQGWEIIAIAANDSPRADWWNYNGFQKTWGNPNAEILGYFYEYAKLSDPYLTGLLKTYCFDYLQNTSEQTEMHELFCYIRLFVRLPIELQSEIEPSISKFIENCIVKNPADRNGYCAVPLQIVNSPSSYFYGKYTDVIPNDLDLLINSQNEDGTWGPNWDWGRYEEEWVTAKKEWKGYLTLNNLMTLKAFNRIYLF</sequence>
<dbReference type="OrthoDB" id="3286086at2"/>
<dbReference type="KEGG" id="ppsc:EHS13_17070"/>
<dbReference type="EMBL" id="CP034235">
    <property type="protein sequence ID" value="QGQ96473.1"/>
    <property type="molecule type" value="Genomic_DNA"/>
</dbReference>
<evidence type="ECO:0000313" key="2">
    <source>
        <dbReference type="Proteomes" id="UP000426246"/>
    </source>
</evidence>
<reference evidence="2" key="1">
    <citation type="submission" date="2018-11" db="EMBL/GenBank/DDBJ databases">
        <title>Complete genome sequence of Paenibacillus sp. ML311-T8.</title>
        <authorList>
            <person name="Nam Y.-D."/>
            <person name="Kang J."/>
            <person name="Chung W.-H."/>
            <person name="Park Y.S."/>
        </authorList>
    </citation>
    <scope>NUCLEOTIDE SEQUENCE [LARGE SCALE GENOMIC DNA]</scope>
    <source>
        <strain evidence="2">ML311-T8</strain>
    </source>
</reference>
<evidence type="ECO:0000313" key="1">
    <source>
        <dbReference type="EMBL" id="QGQ96473.1"/>
    </source>
</evidence>
<gene>
    <name evidence="1" type="ORF">EHS13_17070</name>
</gene>
<dbReference type="Proteomes" id="UP000426246">
    <property type="component" value="Chromosome"/>
</dbReference>
<dbReference type="SUPFAM" id="SSF48239">
    <property type="entry name" value="Terpenoid cyclases/Protein prenyltransferases"/>
    <property type="match status" value="1"/>
</dbReference>